<protein>
    <submittedName>
        <fullName evidence="3">Uncharacterized protein</fullName>
    </submittedName>
</protein>
<evidence type="ECO:0000256" key="1">
    <source>
        <dbReference type="SAM" id="MobiDB-lite"/>
    </source>
</evidence>
<dbReference type="AlphaFoldDB" id="A0A5J9U134"/>
<reference evidence="3 4" key="1">
    <citation type="journal article" date="2019" name="Sci. Rep.">
        <title>A high-quality genome of Eragrostis curvula grass provides insights into Poaceae evolution and supports new strategies to enhance forage quality.</title>
        <authorList>
            <person name="Carballo J."/>
            <person name="Santos B.A.C.M."/>
            <person name="Zappacosta D."/>
            <person name="Garbus I."/>
            <person name="Selva J.P."/>
            <person name="Gallo C.A."/>
            <person name="Diaz A."/>
            <person name="Albertini E."/>
            <person name="Caccamo M."/>
            <person name="Echenique V."/>
        </authorList>
    </citation>
    <scope>NUCLEOTIDE SEQUENCE [LARGE SCALE GENOMIC DNA]</scope>
    <source>
        <strain evidence="4">cv. Victoria</strain>
        <tissue evidence="3">Leaf</tissue>
    </source>
</reference>
<sequence length="108" mass="10960">MVAGGRRERLGAGGTGLAVWALVACNVASLAFLVRGFVDGGRRLRGGGAVRSSGAATAPDGARMPEDEAAPEHAAVALAPDAVLSLELCVSTLATLLLAVGNRRTWTY</sequence>
<comment type="caution">
    <text evidence="3">The sequence shown here is derived from an EMBL/GenBank/DDBJ whole genome shotgun (WGS) entry which is preliminary data.</text>
</comment>
<keyword evidence="4" id="KW-1185">Reference proteome</keyword>
<accession>A0A5J9U134</accession>
<dbReference type="EMBL" id="RWGY01000029">
    <property type="protein sequence ID" value="TVU17336.1"/>
    <property type="molecule type" value="Genomic_DNA"/>
</dbReference>
<dbReference type="Proteomes" id="UP000324897">
    <property type="component" value="Chromosome 7"/>
</dbReference>
<proteinExistence type="predicted"/>
<keyword evidence="2" id="KW-0812">Transmembrane</keyword>
<evidence type="ECO:0000313" key="3">
    <source>
        <dbReference type="EMBL" id="TVU17336.1"/>
    </source>
</evidence>
<evidence type="ECO:0000313" key="4">
    <source>
        <dbReference type="Proteomes" id="UP000324897"/>
    </source>
</evidence>
<keyword evidence="2" id="KW-0472">Membrane</keyword>
<feature type="non-terminal residue" evidence="3">
    <location>
        <position position="1"/>
    </location>
</feature>
<dbReference type="Gramene" id="TVU17336">
    <property type="protein sequence ID" value="TVU17336"/>
    <property type="gene ID" value="EJB05_33361"/>
</dbReference>
<name>A0A5J9U134_9POAL</name>
<organism evidence="3 4">
    <name type="scientific">Eragrostis curvula</name>
    <name type="common">weeping love grass</name>
    <dbReference type="NCBI Taxonomy" id="38414"/>
    <lineage>
        <taxon>Eukaryota</taxon>
        <taxon>Viridiplantae</taxon>
        <taxon>Streptophyta</taxon>
        <taxon>Embryophyta</taxon>
        <taxon>Tracheophyta</taxon>
        <taxon>Spermatophyta</taxon>
        <taxon>Magnoliopsida</taxon>
        <taxon>Liliopsida</taxon>
        <taxon>Poales</taxon>
        <taxon>Poaceae</taxon>
        <taxon>PACMAD clade</taxon>
        <taxon>Chloridoideae</taxon>
        <taxon>Eragrostideae</taxon>
        <taxon>Eragrostidinae</taxon>
        <taxon>Eragrostis</taxon>
    </lineage>
</organism>
<feature type="transmembrane region" description="Helical" evidence="2">
    <location>
        <begin position="17"/>
        <end position="38"/>
    </location>
</feature>
<gene>
    <name evidence="3" type="ORF">EJB05_33361</name>
</gene>
<evidence type="ECO:0000256" key="2">
    <source>
        <dbReference type="SAM" id="Phobius"/>
    </source>
</evidence>
<keyword evidence="2" id="KW-1133">Transmembrane helix</keyword>
<feature type="region of interest" description="Disordered" evidence="1">
    <location>
        <begin position="46"/>
        <end position="69"/>
    </location>
</feature>
<dbReference type="PROSITE" id="PS51257">
    <property type="entry name" value="PROKAR_LIPOPROTEIN"/>
    <property type="match status" value="1"/>
</dbReference>